<feature type="domain" description="CHAT" evidence="2">
    <location>
        <begin position="1043"/>
        <end position="1393"/>
    </location>
</feature>
<evidence type="ECO:0000259" key="2">
    <source>
        <dbReference type="Pfam" id="PF12770"/>
    </source>
</evidence>
<organism evidence="3 4">
    <name type="scientific">Adiantum capillus-veneris</name>
    <name type="common">Maidenhair fern</name>
    <dbReference type="NCBI Taxonomy" id="13818"/>
    <lineage>
        <taxon>Eukaryota</taxon>
        <taxon>Viridiplantae</taxon>
        <taxon>Streptophyta</taxon>
        <taxon>Embryophyta</taxon>
        <taxon>Tracheophyta</taxon>
        <taxon>Polypodiopsida</taxon>
        <taxon>Polypodiidae</taxon>
        <taxon>Polypodiales</taxon>
        <taxon>Pteridineae</taxon>
        <taxon>Pteridaceae</taxon>
        <taxon>Vittarioideae</taxon>
        <taxon>Adiantum</taxon>
    </lineage>
</organism>
<gene>
    <name evidence="3" type="ORF">GOP47_0007083</name>
</gene>
<reference evidence="3" key="1">
    <citation type="submission" date="2021-01" db="EMBL/GenBank/DDBJ databases">
        <title>Adiantum capillus-veneris genome.</title>
        <authorList>
            <person name="Fang Y."/>
            <person name="Liao Q."/>
        </authorList>
    </citation>
    <scope>NUCLEOTIDE SEQUENCE</scope>
    <source>
        <strain evidence="3">H3</strain>
        <tissue evidence="3">Leaf</tissue>
    </source>
</reference>
<accession>A0A9D4ZIY9</accession>
<sequence length="1403" mass="159640">MNPVLGEILMTTEFYDSQLFGVGWTIMPDMLSTQVIAQNMALWEMEEVEEEREWRRRFAEAWREGVAAEVGSRREWMRAEAHYLQCWQLLLLPGVEPPKRRCNKSWGAESVYDWICMCVGTRLTTVYQQYAHDFPKALAVVAWLQQRQLYPVITPPAERPARPAAAGRAPSDLPLNRWWPELQRHRALLLFQWSWTEELAGNLRHALRLQALALQRMQEAANQPLPARVIASKSLARIAGNSGNINEARFWSQTASSYWACDRARFSRDWERAVERVSGPINDRWASIISSFHGGQKLFLVSPTAILPRSPLRFCKDVHQCYTQLTLFPRISNIQGTFALGYFPLVGDLANWDEQLMVHFEAGRTADREEQWETAISSYLACKTMIVELADRCPELLRIYRNTAMVIGTQLAHLYQWHLHDYQKCGATLDWLLSMVELPEVSPELLLHRCQVSYQHLLGNGIKDGNDAVQELSQVMALAPNTSPWPDLAAILCLGLAAASALIDPLEASKWLDEAFRMSESWHFEWQVILRKIAADISADMRDFMAVRDHALKLITKLEGKGSRHLEANIHWHLLSKYYCMALDACFLMDGHGSSTEVGLQWDVEAKHLETGLRDKVMDLMEELEKHPLVRLDDYDESKHLAELELTQAGMCMMGYALCRSLGEAISRASGSKGGRMKPKDYTTVLSCVQQEIFFAKTMLSETEREARQVSCSGWHWLIGLSYTKLGELHERQQCNETNLAGLKHAYEAARDHLLQVQPDYTLGAQLMELLGFSYHARSGPMNLDDHKFCALSGVATALGLTLLQSERAGGVSMDAFLEAVAQAEIYSRLPRQNISVQFAEHRDIFSRLPAGVHTAQVTTFYDDLLVKILEKREQRANIQSSWSRVLAIRRLAMIRLYQSTADPESLPNDKYMHLQTLLGDSLVWLEQGLSTLYSFQWLRFYSKNRPPYYSQVLECWPVNPPESEQNTGMFWRIICETRHFCAAQTPPIYQVYYQFSKGYITIFLVDHEDSVEIIEPPMSLEDVEEILRKFYREKPTGPHDILMRLHKILIKPISNSLRNASRVVFIAEQILANVPFAILMDPETGRYLFQQCTVSVAPSALALWQCIRRYTSASGQSEDAFPMKPALVVADPAYLDPDFPRLPYSFEEIKAVQMIFKEKMTGCSLQVEEKVGMEATVKAVLEAAESPGRNRPFIHFAVHAGTEQKRIPHTDFGRLQYGGIKQGTIYLADPLVKEWPALGYIEHLSLRSEEEEEETRALSKKKKSKGKSTKKKKMSHPSEWQLGADDHILGREKAWNVDMVVLSACESSKGQVLQSGSYLNLPRALTLAGVPCVVAAQWPVEDACSTPRLMQYFYQGMKDGLDASTALQVSMQKMLADGQYSVYQWGAFMVWGLPTVRLPIEH</sequence>
<dbReference type="Proteomes" id="UP000886520">
    <property type="component" value="Chromosome 7"/>
</dbReference>
<protein>
    <recommendedName>
        <fullName evidence="2">CHAT domain-containing protein</fullName>
    </recommendedName>
</protein>
<feature type="compositionally biased region" description="Basic residues" evidence="1">
    <location>
        <begin position="1259"/>
        <end position="1276"/>
    </location>
</feature>
<comment type="caution">
    <text evidence="3">The sequence shown here is derived from an EMBL/GenBank/DDBJ whole genome shotgun (WGS) entry which is preliminary data.</text>
</comment>
<dbReference type="PANTHER" id="PTHR10098">
    <property type="entry name" value="RAPSYN-RELATED"/>
    <property type="match status" value="1"/>
</dbReference>
<keyword evidence="4" id="KW-1185">Reference proteome</keyword>
<dbReference type="OrthoDB" id="5981881at2759"/>
<evidence type="ECO:0000313" key="4">
    <source>
        <dbReference type="Proteomes" id="UP000886520"/>
    </source>
</evidence>
<feature type="region of interest" description="Disordered" evidence="1">
    <location>
        <begin position="1252"/>
        <end position="1278"/>
    </location>
</feature>
<evidence type="ECO:0000256" key="1">
    <source>
        <dbReference type="SAM" id="MobiDB-lite"/>
    </source>
</evidence>
<dbReference type="Pfam" id="PF12770">
    <property type="entry name" value="CHAT"/>
    <property type="match status" value="1"/>
</dbReference>
<evidence type="ECO:0000313" key="3">
    <source>
        <dbReference type="EMBL" id="KAI5077259.1"/>
    </source>
</evidence>
<name>A0A9D4ZIY9_ADICA</name>
<dbReference type="EMBL" id="JABFUD020000007">
    <property type="protein sequence ID" value="KAI5077259.1"/>
    <property type="molecule type" value="Genomic_DNA"/>
</dbReference>
<dbReference type="InterPro" id="IPR024983">
    <property type="entry name" value="CHAT_dom"/>
</dbReference>
<proteinExistence type="predicted"/>
<dbReference type="PANTHER" id="PTHR10098:SF108">
    <property type="entry name" value="TETRATRICOPEPTIDE REPEAT PROTEIN 28"/>
    <property type="match status" value="1"/>
</dbReference>